<gene>
    <name evidence="8" type="ORF">EJ06DRAFT_478130</name>
</gene>
<evidence type="ECO:0000256" key="3">
    <source>
        <dbReference type="ARBA" id="ARBA00022737"/>
    </source>
</evidence>
<dbReference type="GO" id="GO:0000447">
    <property type="term" value="P:endonucleolytic cleavage in ITS1 to separate SSU-rRNA from 5.8S rRNA and LSU-rRNA from tricistronic rRNA transcript (SSU-rRNA, 5.8S rRNA, LSU-rRNA)"/>
    <property type="evidence" value="ECO:0007669"/>
    <property type="project" value="TreeGrafter"/>
</dbReference>
<evidence type="ECO:0000256" key="2">
    <source>
        <dbReference type="ARBA" id="ARBA00016427"/>
    </source>
</evidence>
<dbReference type="Proteomes" id="UP000799640">
    <property type="component" value="Unassembled WGS sequence"/>
</dbReference>
<dbReference type="Pfam" id="PF22493">
    <property type="entry name" value="PUF_NOP9"/>
    <property type="match status" value="1"/>
</dbReference>
<evidence type="ECO:0000313" key="9">
    <source>
        <dbReference type="Proteomes" id="UP000799640"/>
    </source>
</evidence>
<dbReference type="EMBL" id="ML996696">
    <property type="protein sequence ID" value="KAF2400062.1"/>
    <property type="molecule type" value="Genomic_DNA"/>
</dbReference>
<comment type="subcellular location">
    <subcellularLocation>
        <location evidence="1">Nucleus</location>
        <location evidence="1">Nucleolus</location>
    </subcellularLocation>
</comment>
<evidence type="ECO:0000313" key="8">
    <source>
        <dbReference type="EMBL" id="KAF2400062.1"/>
    </source>
</evidence>
<feature type="region of interest" description="Disordered" evidence="7">
    <location>
        <begin position="677"/>
        <end position="774"/>
    </location>
</feature>
<proteinExistence type="predicted"/>
<dbReference type="PANTHER" id="PTHR13102:SF0">
    <property type="entry name" value="NUCLEOLAR PROTEIN 9"/>
    <property type="match status" value="1"/>
</dbReference>
<feature type="region of interest" description="Disordered" evidence="7">
    <location>
        <begin position="481"/>
        <end position="502"/>
    </location>
</feature>
<dbReference type="InterPro" id="IPR016024">
    <property type="entry name" value="ARM-type_fold"/>
</dbReference>
<sequence>MPKDLKKRGRRAEKKRKLEEDETALETSTKRQRHERNSEPGLEFQPLENGEQDEAASGERIHLGETPFYGMLDEEEQEYFKQASDMLEADQFSDAEERNLFLENVYREANGKELKLASSQSCSRLLERLIQLSTPTQLRNLFVKFNGEFLHLVQHRFASHCCEALFVQAAPVVSAELLAPPEAVTPADPNEIQETMENLFLHTVNELEDHLGFLMTNVFASHTLRVLLLVLAGLPIEQFKNSHLVQSRKKEHVTHGVAADKQDEEKKLEKRVVPDSFTEALEKVMYKSVAGLDTSYLRALATHQTGNPTLQLLLQLELGHFGKSRAKDTTSIYHTLLPDDPPSADTESAAFINSLLYSTIGSRLLETIIDHSPGKTFKVLHREFFSSRLASLARNDVASYIVIRVLTRLGKDDLAAASELLCPVIPTLVERNRTSVIKALIERAAIRGVDTAPIAAALKTAYSGANGFDITHILKLNHAASRPADDTAPEAQPSNAGSNPEKLHGSLLTQAMLAVPGPLSELVLDAFSRLGTPLSLTIARDASASWALQAALTSPHASVIHRRKIIAQLYGHYGELALDPSGSRVVDAVWKGTQGLAFIRERVAEELCENEAALRESMVGRKVWRNWRMEAFRRKRGEWVQASRAAGADGFVGFPGEGEGEGGEGRKKSAIEMARLRHAKERERREREARDKGKGKEKITEPAAAPEATGSNAVEVVKEKKEKEEKSKSKDEDRHKPKEGKEKKEKKERKEKKEKKKKEKRAHVEETPTQAVAT</sequence>
<organism evidence="8 9">
    <name type="scientific">Trichodelitschia bisporula</name>
    <dbReference type="NCBI Taxonomy" id="703511"/>
    <lineage>
        <taxon>Eukaryota</taxon>
        <taxon>Fungi</taxon>
        <taxon>Dikarya</taxon>
        <taxon>Ascomycota</taxon>
        <taxon>Pezizomycotina</taxon>
        <taxon>Dothideomycetes</taxon>
        <taxon>Dothideomycetes incertae sedis</taxon>
        <taxon>Phaeotrichales</taxon>
        <taxon>Phaeotrichaceae</taxon>
        <taxon>Trichodelitschia</taxon>
    </lineage>
</organism>
<dbReference type="GO" id="GO:0000480">
    <property type="term" value="P:endonucleolytic cleavage in 5'-ETS of tricistronic rRNA transcript (SSU-rRNA, 5.8S rRNA, LSU-rRNA)"/>
    <property type="evidence" value="ECO:0007669"/>
    <property type="project" value="TreeGrafter"/>
</dbReference>
<dbReference type="GO" id="GO:0000472">
    <property type="term" value="P:endonucleolytic cleavage to generate mature 5'-end of SSU-rRNA from (SSU-rRNA, 5.8S rRNA, LSU-rRNA)"/>
    <property type="evidence" value="ECO:0007669"/>
    <property type="project" value="TreeGrafter"/>
</dbReference>
<evidence type="ECO:0000256" key="1">
    <source>
        <dbReference type="ARBA" id="ARBA00004604"/>
    </source>
</evidence>
<feature type="compositionally biased region" description="Basic residues" evidence="7">
    <location>
        <begin position="1"/>
        <end position="15"/>
    </location>
</feature>
<evidence type="ECO:0000256" key="6">
    <source>
        <dbReference type="ARBA" id="ARBA00031929"/>
    </source>
</evidence>
<feature type="compositionally biased region" description="Basic and acidic residues" evidence="7">
    <location>
        <begin position="680"/>
        <end position="700"/>
    </location>
</feature>
<dbReference type="GO" id="GO:0003723">
    <property type="term" value="F:RNA binding"/>
    <property type="evidence" value="ECO:0007669"/>
    <property type="project" value="InterPro"/>
</dbReference>
<keyword evidence="3" id="KW-0677">Repeat</keyword>
<keyword evidence="9" id="KW-1185">Reference proteome</keyword>
<dbReference type="GO" id="GO:0030688">
    <property type="term" value="C:preribosome, small subunit precursor"/>
    <property type="evidence" value="ECO:0007669"/>
    <property type="project" value="TreeGrafter"/>
</dbReference>
<feature type="region of interest" description="Disordered" evidence="7">
    <location>
        <begin position="1"/>
        <end position="61"/>
    </location>
</feature>
<dbReference type="InterPro" id="IPR040000">
    <property type="entry name" value="NOP9"/>
</dbReference>
<dbReference type="SUPFAM" id="SSF48371">
    <property type="entry name" value="ARM repeat"/>
    <property type="match status" value="1"/>
</dbReference>
<dbReference type="GO" id="GO:0000056">
    <property type="term" value="P:ribosomal small subunit export from nucleus"/>
    <property type="evidence" value="ECO:0007669"/>
    <property type="project" value="TreeGrafter"/>
</dbReference>
<dbReference type="OrthoDB" id="392571at2759"/>
<dbReference type="GO" id="GO:0030686">
    <property type="term" value="C:90S preribosome"/>
    <property type="evidence" value="ECO:0007669"/>
    <property type="project" value="TreeGrafter"/>
</dbReference>
<name>A0A6G1HVM8_9PEZI</name>
<comment type="function">
    <text evidence="4">RNA-binding nucleolar protein required for pre-rRNA processing. Involved in production of 18S rRNA and assembly of small ribosomal subunit.</text>
</comment>
<accession>A0A6G1HVM8</accession>
<dbReference type="AlphaFoldDB" id="A0A6G1HVM8"/>
<dbReference type="PANTHER" id="PTHR13102">
    <property type="entry name" value="NUCLEOLAR PROTEIN 9"/>
    <property type="match status" value="1"/>
</dbReference>
<feature type="region of interest" description="Disordered" evidence="7">
    <location>
        <begin position="651"/>
        <end position="670"/>
    </location>
</feature>
<dbReference type="Gene3D" id="1.25.10.10">
    <property type="entry name" value="Leucine-rich Repeat Variant"/>
    <property type="match status" value="2"/>
</dbReference>
<feature type="compositionally biased region" description="Basic residues" evidence="7">
    <location>
        <begin position="746"/>
        <end position="761"/>
    </location>
</feature>
<evidence type="ECO:0000256" key="4">
    <source>
        <dbReference type="ARBA" id="ARBA00024893"/>
    </source>
</evidence>
<evidence type="ECO:0000256" key="7">
    <source>
        <dbReference type="SAM" id="MobiDB-lite"/>
    </source>
</evidence>
<protein>
    <recommendedName>
        <fullName evidence="2">Nucleolar protein 9</fullName>
    </recommendedName>
    <alternativeName>
        <fullName evidence="5 6">Pumilio domain-containing protein NOP9</fullName>
    </alternativeName>
</protein>
<feature type="compositionally biased region" description="Basic and acidic residues" evidence="7">
    <location>
        <begin position="716"/>
        <end position="745"/>
    </location>
</feature>
<dbReference type="InterPro" id="IPR001313">
    <property type="entry name" value="Pumilio_RNA-bd_rpt"/>
</dbReference>
<evidence type="ECO:0000256" key="5">
    <source>
        <dbReference type="ARBA" id="ARBA00030932"/>
    </source>
</evidence>
<dbReference type="InterPro" id="IPR011989">
    <property type="entry name" value="ARM-like"/>
</dbReference>
<dbReference type="GO" id="GO:0005730">
    <property type="term" value="C:nucleolus"/>
    <property type="evidence" value="ECO:0007669"/>
    <property type="project" value="UniProtKB-SubCell"/>
</dbReference>
<reference evidence="8" key="1">
    <citation type="journal article" date="2020" name="Stud. Mycol.">
        <title>101 Dothideomycetes genomes: a test case for predicting lifestyles and emergence of pathogens.</title>
        <authorList>
            <person name="Haridas S."/>
            <person name="Albert R."/>
            <person name="Binder M."/>
            <person name="Bloem J."/>
            <person name="Labutti K."/>
            <person name="Salamov A."/>
            <person name="Andreopoulos B."/>
            <person name="Baker S."/>
            <person name="Barry K."/>
            <person name="Bills G."/>
            <person name="Bluhm B."/>
            <person name="Cannon C."/>
            <person name="Castanera R."/>
            <person name="Culley D."/>
            <person name="Daum C."/>
            <person name="Ezra D."/>
            <person name="Gonzalez J."/>
            <person name="Henrissat B."/>
            <person name="Kuo A."/>
            <person name="Liang C."/>
            <person name="Lipzen A."/>
            <person name="Lutzoni F."/>
            <person name="Magnuson J."/>
            <person name="Mondo S."/>
            <person name="Nolan M."/>
            <person name="Ohm R."/>
            <person name="Pangilinan J."/>
            <person name="Park H.-J."/>
            <person name="Ramirez L."/>
            <person name="Alfaro M."/>
            <person name="Sun H."/>
            <person name="Tritt A."/>
            <person name="Yoshinaga Y."/>
            <person name="Zwiers L.-H."/>
            <person name="Turgeon B."/>
            <person name="Goodwin S."/>
            <person name="Spatafora J."/>
            <person name="Crous P."/>
            <person name="Grigoriev I."/>
        </authorList>
    </citation>
    <scope>NUCLEOTIDE SEQUENCE</scope>
    <source>
        <strain evidence="8">CBS 262.69</strain>
    </source>
</reference>